<dbReference type="Pfam" id="PF01925">
    <property type="entry name" value="TauE"/>
    <property type="match status" value="1"/>
</dbReference>
<feature type="transmembrane region" description="Helical" evidence="6">
    <location>
        <begin position="250"/>
        <end position="267"/>
    </location>
</feature>
<evidence type="ECO:0000256" key="1">
    <source>
        <dbReference type="ARBA" id="ARBA00004141"/>
    </source>
</evidence>
<dbReference type="PANTHER" id="PTHR43483:SF3">
    <property type="entry name" value="MEMBRANE TRANSPORTER PROTEIN HI_0806-RELATED"/>
    <property type="match status" value="1"/>
</dbReference>
<reference evidence="7 8" key="1">
    <citation type="submission" date="2015-11" db="EMBL/GenBank/DDBJ databases">
        <title>Genomic analysis of 38 Legionella species identifies large and diverse effector repertoires.</title>
        <authorList>
            <person name="Burstein D."/>
            <person name="Amaro F."/>
            <person name="Zusman T."/>
            <person name="Lifshitz Z."/>
            <person name="Cohen O."/>
            <person name="Gilbert J.A."/>
            <person name="Pupko T."/>
            <person name="Shuman H.A."/>
            <person name="Segal G."/>
        </authorList>
    </citation>
    <scope>NUCLEOTIDE SEQUENCE [LARGE SCALE GENOMIC DNA]</scope>
    <source>
        <strain evidence="7 8">ATCC 49655</strain>
    </source>
</reference>
<dbReference type="AlphaFoldDB" id="A0A0W0YKZ9"/>
<dbReference type="EMBL" id="LNYW01000066">
    <property type="protein sequence ID" value="KTD57511.1"/>
    <property type="molecule type" value="Genomic_DNA"/>
</dbReference>
<evidence type="ECO:0000313" key="8">
    <source>
        <dbReference type="Proteomes" id="UP000054600"/>
    </source>
</evidence>
<comment type="subcellular location">
    <subcellularLocation>
        <location evidence="6">Cell membrane</location>
        <topology evidence="6">Multi-pass membrane protein</topology>
    </subcellularLocation>
    <subcellularLocation>
        <location evidence="1">Membrane</location>
        <topology evidence="1">Multi-pass membrane protein</topology>
    </subcellularLocation>
</comment>
<evidence type="ECO:0000256" key="2">
    <source>
        <dbReference type="ARBA" id="ARBA00009142"/>
    </source>
</evidence>
<keyword evidence="5 6" id="KW-0472">Membrane</keyword>
<evidence type="ECO:0000256" key="5">
    <source>
        <dbReference type="ARBA" id="ARBA00023136"/>
    </source>
</evidence>
<dbReference type="Proteomes" id="UP000054600">
    <property type="component" value="Unassembled WGS sequence"/>
</dbReference>
<evidence type="ECO:0000256" key="4">
    <source>
        <dbReference type="ARBA" id="ARBA00022989"/>
    </source>
</evidence>
<keyword evidence="4 6" id="KW-1133">Transmembrane helix</keyword>
<feature type="transmembrane region" description="Helical" evidence="6">
    <location>
        <begin position="218"/>
        <end position="238"/>
    </location>
</feature>
<name>A0A0W0YKZ9_9GAMM</name>
<accession>A0A0W0YKZ9</accession>
<dbReference type="RefSeq" id="WP_018578317.1">
    <property type="nucleotide sequence ID" value="NZ_KB892434.1"/>
</dbReference>
<keyword evidence="8" id="KW-1185">Reference proteome</keyword>
<feature type="transmembrane region" description="Helical" evidence="6">
    <location>
        <begin position="83"/>
        <end position="106"/>
    </location>
</feature>
<proteinExistence type="inferred from homology"/>
<sequence length="268" mass="29150">MTFPEILLHGSIYAFIGIFAGLMAGIFGIGGGILVVPGLILIFQLNQLVPESLAMYVASGTSLAVMVFTSLASIKAHHKIAAILWPVFNKLWPGIVLGVIAGALLAEFIPTYWLKFILAVFLLFVAFKMLTNRHDRLHVHFPAGWINKLITFLIGMKSGLLGIGGGTLIIPYLAYCGVKMRQIPPVSNLCTLIVGFIGALVFLITGRKEMAAIPYATGYVYWPAVLLIAIPSSIMAPLGAKLNYLLPVKQLKYAFIVILLLTAIKMFF</sequence>
<gene>
    <name evidence="7" type="ORF">Lsha_2352</name>
</gene>
<feature type="transmembrane region" description="Helical" evidence="6">
    <location>
        <begin position="53"/>
        <end position="71"/>
    </location>
</feature>
<dbReference type="eggNOG" id="COG0730">
    <property type="taxonomic scope" value="Bacteria"/>
</dbReference>
<feature type="transmembrane region" description="Helical" evidence="6">
    <location>
        <begin position="12"/>
        <end position="41"/>
    </location>
</feature>
<feature type="transmembrane region" description="Helical" evidence="6">
    <location>
        <begin position="186"/>
        <end position="206"/>
    </location>
</feature>
<comment type="similarity">
    <text evidence="2 6">Belongs to the 4-toluene sulfonate uptake permease (TSUP) (TC 2.A.102) family.</text>
</comment>
<dbReference type="STRING" id="1122169.Lsha_2352"/>
<dbReference type="PATRIC" id="fig|1122169.6.peg.2702"/>
<organism evidence="7 8">
    <name type="scientific">Legionella shakespearei DSM 23087</name>
    <dbReference type="NCBI Taxonomy" id="1122169"/>
    <lineage>
        <taxon>Bacteria</taxon>
        <taxon>Pseudomonadati</taxon>
        <taxon>Pseudomonadota</taxon>
        <taxon>Gammaproteobacteria</taxon>
        <taxon>Legionellales</taxon>
        <taxon>Legionellaceae</taxon>
        <taxon>Legionella</taxon>
    </lineage>
</organism>
<comment type="caution">
    <text evidence="7">The sequence shown here is derived from an EMBL/GenBank/DDBJ whole genome shotgun (WGS) entry which is preliminary data.</text>
</comment>
<dbReference type="PANTHER" id="PTHR43483">
    <property type="entry name" value="MEMBRANE TRANSPORTER PROTEIN HI_0806-RELATED"/>
    <property type="match status" value="1"/>
</dbReference>
<evidence type="ECO:0000313" key="7">
    <source>
        <dbReference type="EMBL" id="KTD57511.1"/>
    </source>
</evidence>
<feature type="transmembrane region" description="Helical" evidence="6">
    <location>
        <begin position="112"/>
        <end position="130"/>
    </location>
</feature>
<evidence type="ECO:0000256" key="3">
    <source>
        <dbReference type="ARBA" id="ARBA00022692"/>
    </source>
</evidence>
<keyword evidence="3 6" id="KW-0812">Transmembrane</keyword>
<protein>
    <recommendedName>
        <fullName evidence="6">Probable membrane transporter protein</fullName>
    </recommendedName>
</protein>
<dbReference type="InterPro" id="IPR002781">
    <property type="entry name" value="TM_pro_TauE-like"/>
</dbReference>
<dbReference type="GO" id="GO:0005886">
    <property type="term" value="C:plasma membrane"/>
    <property type="evidence" value="ECO:0007669"/>
    <property type="project" value="UniProtKB-SubCell"/>
</dbReference>
<feature type="transmembrane region" description="Helical" evidence="6">
    <location>
        <begin position="150"/>
        <end position="174"/>
    </location>
</feature>
<evidence type="ECO:0000256" key="6">
    <source>
        <dbReference type="RuleBase" id="RU363041"/>
    </source>
</evidence>
<keyword evidence="6" id="KW-1003">Cell membrane</keyword>
<dbReference type="OrthoDB" id="457670at2"/>